<gene>
    <name evidence="1" type="ORF">M9H77_12020</name>
</gene>
<comment type="caution">
    <text evidence="1">The sequence shown here is derived from an EMBL/GenBank/DDBJ whole genome shotgun (WGS) entry which is preliminary data.</text>
</comment>
<name>A0ACC0BG66_CATRO</name>
<protein>
    <submittedName>
        <fullName evidence="1">Uncharacterized protein</fullName>
    </submittedName>
</protein>
<evidence type="ECO:0000313" key="1">
    <source>
        <dbReference type="EMBL" id="KAI5671656.1"/>
    </source>
</evidence>
<sequence length="181" mass="19699">MEKSSTSTTDIHHNHHQIKETHDFMNVESFSQLPFIRPAPPPAPAVKDNKAAGGIRLFGKEFGGDDSISELSAQTHHHNNLEAKLLDDENGGGGGESTRKFECHYCCRNFPTSQALGGHQNAHKRERQHAKRAHLQSAAMAVHGLSTHEAHLYGLMNYHRLGAAYVSTAASASSTVALVSK</sequence>
<evidence type="ECO:0000313" key="2">
    <source>
        <dbReference type="Proteomes" id="UP001060085"/>
    </source>
</evidence>
<dbReference type="EMBL" id="CM044703">
    <property type="protein sequence ID" value="KAI5671656.1"/>
    <property type="molecule type" value="Genomic_DNA"/>
</dbReference>
<reference evidence="2" key="1">
    <citation type="journal article" date="2023" name="Nat. Plants">
        <title>Single-cell RNA sequencing provides a high-resolution roadmap for understanding the multicellular compartmentation of specialized metabolism.</title>
        <authorList>
            <person name="Sun S."/>
            <person name="Shen X."/>
            <person name="Li Y."/>
            <person name="Li Y."/>
            <person name="Wang S."/>
            <person name="Li R."/>
            <person name="Zhang H."/>
            <person name="Shen G."/>
            <person name="Guo B."/>
            <person name="Wei J."/>
            <person name="Xu J."/>
            <person name="St-Pierre B."/>
            <person name="Chen S."/>
            <person name="Sun C."/>
        </authorList>
    </citation>
    <scope>NUCLEOTIDE SEQUENCE [LARGE SCALE GENOMIC DNA]</scope>
</reference>
<dbReference type="Proteomes" id="UP001060085">
    <property type="component" value="Linkage Group LG03"/>
</dbReference>
<organism evidence="1 2">
    <name type="scientific">Catharanthus roseus</name>
    <name type="common">Madagascar periwinkle</name>
    <name type="synonym">Vinca rosea</name>
    <dbReference type="NCBI Taxonomy" id="4058"/>
    <lineage>
        <taxon>Eukaryota</taxon>
        <taxon>Viridiplantae</taxon>
        <taxon>Streptophyta</taxon>
        <taxon>Embryophyta</taxon>
        <taxon>Tracheophyta</taxon>
        <taxon>Spermatophyta</taxon>
        <taxon>Magnoliopsida</taxon>
        <taxon>eudicotyledons</taxon>
        <taxon>Gunneridae</taxon>
        <taxon>Pentapetalae</taxon>
        <taxon>asterids</taxon>
        <taxon>lamiids</taxon>
        <taxon>Gentianales</taxon>
        <taxon>Apocynaceae</taxon>
        <taxon>Rauvolfioideae</taxon>
        <taxon>Vinceae</taxon>
        <taxon>Catharanthinae</taxon>
        <taxon>Catharanthus</taxon>
    </lineage>
</organism>
<keyword evidence="2" id="KW-1185">Reference proteome</keyword>
<proteinExistence type="predicted"/>
<accession>A0ACC0BG66</accession>